<dbReference type="EMBL" id="CAXAMN010009242">
    <property type="protein sequence ID" value="CAK9028094.1"/>
    <property type="molecule type" value="Genomic_DNA"/>
</dbReference>
<accession>A0ABP0KML6</accession>
<dbReference type="InterPro" id="IPR001611">
    <property type="entry name" value="Leu-rich_rpt"/>
</dbReference>
<proteinExistence type="predicted"/>
<protein>
    <submittedName>
        <fullName evidence="2">Uncharacterized protein</fullName>
    </submittedName>
</protein>
<dbReference type="InterPro" id="IPR032675">
    <property type="entry name" value="LRR_dom_sf"/>
</dbReference>
<organism evidence="2 3">
    <name type="scientific">Durusdinium trenchii</name>
    <dbReference type="NCBI Taxonomy" id="1381693"/>
    <lineage>
        <taxon>Eukaryota</taxon>
        <taxon>Sar</taxon>
        <taxon>Alveolata</taxon>
        <taxon>Dinophyceae</taxon>
        <taxon>Suessiales</taxon>
        <taxon>Symbiodiniaceae</taxon>
        <taxon>Durusdinium</taxon>
    </lineage>
</organism>
<comment type="caution">
    <text evidence="2">The sequence shown here is derived from an EMBL/GenBank/DDBJ whole genome shotgun (WGS) entry which is preliminary data.</text>
</comment>
<dbReference type="Pfam" id="PF13516">
    <property type="entry name" value="LRR_6"/>
    <property type="match status" value="2"/>
</dbReference>
<evidence type="ECO:0000313" key="3">
    <source>
        <dbReference type="Proteomes" id="UP001642484"/>
    </source>
</evidence>
<keyword evidence="3" id="KW-1185">Reference proteome</keyword>
<gene>
    <name evidence="2" type="ORF">CCMP2556_LOCUS16984</name>
</gene>
<dbReference type="SMART" id="SM00368">
    <property type="entry name" value="LRR_RI"/>
    <property type="match status" value="1"/>
</dbReference>
<feature type="region of interest" description="Disordered" evidence="1">
    <location>
        <begin position="51"/>
        <end position="86"/>
    </location>
</feature>
<dbReference type="SUPFAM" id="SSF52047">
    <property type="entry name" value="RNI-like"/>
    <property type="match status" value="1"/>
</dbReference>
<name>A0ABP0KML6_9DINO</name>
<reference evidence="2 3" key="1">
    <citation type="submission" date="2024-02" db="EMBL/GenBank/DDBJ databases">
        <authorList>
            <person name="Chen Y."/>
            <person name="Shah S."/>
            <person name="Dougan E. K."/>
            <person name="Thang M."/>
            <person name="Chan C."/>
        </authorList>
    </citation>
    <scope>NUCLEOTIDE SEQUENCE [LARGE SCALE GENOMIC DNA]</scope>
</reference>
<dbReference type="Gene3D" id="3.80.10.10">
    <property type="entry name" value="Ribonuclease Inhibitor"/>
    <property type="match status" value="1"/>
</dbReference>
<sequence length="86" mass="9142">MNESITHINLRSNNIGDAGAQALADVLKVNRSITHTDLFDNQIGEVGAEASPRCQAPCPDRGRLAPFAPGTGRGGAGERRHPRDQP</sequence>
<dbReference type="Proteomes" id="UP001642484">
    <property type="component" value="Unassembled WGS sequence"/>
</dbReference>
<evidence type="ECO:0000313" key="2">
    <source>
        <dbReference type="EMBL" id="CAK9028094.1"/>
    </source>
</evidence>
<feature type="compositionally biased region" description="Basic and acidic residues" evidence="1">
    <location>
        <begin position="76"/>
        <end position="86"/>
    </location>
</feature>
<evidence type="ECO:0000256" key="1">
    <source>
        <dbReference type="SAM" id="MobiDB-lite"/>
    </source>
</evidence>